<reference evidence="2 3" key="1">
    <citation type="submission" date="2019-05" db="EMBL/GenBank/DDBJ databases">
        <title>Another draft genome of Portunus trituberculatus and its Hox gene families provides insights of decapod evolution.</title>
        <authorList>
            <person name="Jeong J.-H."/>
            <person name="Song I."/>
            <person name="Kim S."/>
            <person name="Choi T."/>
            <person name="Kim D."/>
            <person name="Ryu S."/>
            <person name="Kim W."/>
        </authorList>
    </citation>
    <scope>NUCLEOTIDE SEQUENCE [LARGE SCALE GENOMIC DNA]</scope>
    <source>
        <tissue evidence="2">Muscle</tissue>
    </source>
</reference>
<dbReference type="AlphaFoldDB" id="A0A5B7DXV9"/>
<dbReference type="EMBL" id="VSRR010001522">
    <property type="protein sequence ID" value="MPC25877.1"/>
    <property type="molecule type" value="Genomic_DNA"/>
</dbReference>
<protein>
    <submittedName>
        <fullName evidence="2">Uncharacterized protein</fullName>
    </submittedName>
</protein>
<evidence type="ECO:0000313" key="3">
    <source>
        <dbReference type="Proteomes" id="UP000324222"/>
    </source>
</evidence>
<gene>
    <name evidence="2" type="ORF">E2C01_019000</name>
</gene>
<organism evidence="2 3">
    <name type="scientific">Portunus trituberculatus</name>
    <name type="common">Swimming crab</name>
    <name type="synonym">Neptunus trituberculatus</name>
    <dbReference type="NCBI Taxonomy" id="210409"/>
    <lineage>
        <taxon>Eukaryota</taxon>
        <taxon>Metazoa</taxon>
        <taxon>Ecdysozoa</taxon>
        <taxon>Arthropoda</taxon>
        <taxon>Crustacea</taxon>
        <taxon>Multicrustacea</taxon>
        <taxon>Malacostraca</taxon>
        <taxon>Eumalacostraca</taxon>
        <taxon>Eucarida</taxon>
        <taxon>Decapoda</taxon>
        <taxon>Pleocyemata</taxon>
        <taxon>Brachyura</taxon>
        <taxon>Eubrachyura</taxon>
        <taxon>Portunoidea</taxon>
        <taxon>Portunidae</taxon>
        <taxon>Portuninae</taxon>
        <taxon>Portunus</taxon>
    </lineage>
</organism>
<feature type="region of interest" description="Disordered" evidence="1">
    <location>
        <begin position="1"/>
        <end position="21"/>
    </location>
</feature>
<evidence type="ECO:0000256" key="1">
    <source>
        <dbReference type="SAM" id="MobiDB-lite"/>
    </source>
</evidence>
<name>A0A5B7DXV9_PORTR</name>
<keyword evidence="3" id="KW-1185">Reference proteome</keyword>
<accession>A0A5B7DXV9</accession>
<feature type="region of interest" description="Disordered" evidence="1">
    <location>
        <begin position="68"/>
        <end position="88"/>
    </location>
</feature>
<evidence type="ECO:0000313" key="2">
    <source>
        <dbReference type="EMBL" id="MPC25877.1"/>
    </source>
</evidence>
<comment type="caution">
    <text evidence="2">The sequence shown here is derived from an EMBL/GenBank/DDBJ whole genome shotgun (WGS) entry which is preliminary data.</text>
</comment>
<sequence>MARRSSMHNDVAGKEGQSNKMAEMKMLERVTQADDGNCIDSTLLNNAMCGTSALSYNALQVCFTPQANDAAGPAASESQDWWRLPGGM</sequence>
<dbReference type="Proteomes" id="UP000324222">
    <property type="component" value="Unassembled WGS sequence"/>
</dbReference>
<proteinExistence type="predicted"/>